<evidence type="ECO:0000313" key="1">
    <source>
        <dbReference type="Proteomes" id="UP000095285"/>
    </source>
</evidence>
<sequence length="78" mass="9187">MMFSVVKVRPDDIASQITLVDIRSSQQLIRRNCSQTFYKTCKAYFGPSEHGIFAKLRLLFESEHNWERLREHLNSAKL</sequence>
<dbReference type="WBParaSite" id="EN70_7028">
    <property type="protein sequence ID" value="EN70_7028"/>
    <property type="gene ID" value="EN70_7028"/>
</dbReference>
<evidence type="ECO:0000313" key="2">
    <source>
        <dbReference type="WBParaSite" id="EN70_7028"/>
    </source>
</evidence>
<proteinExistence type="predicted"/>
<accession>A0A1I7VWG5</accession>
<organism evidence="1 2">
    <name type="scientific">Loa loa</name>
    <name type="common">Eye worm</name>
    <name type="synonym">Filaria loa</name>
    <dbReference type="NCBI Taxonomy" id="7209"/>
    <lineage>
        <taxon>Eukaryota</taxon>
        <taxon>Metazoa</taxon>
        <taxon>Ecdysozoa</taxon>
        <taxon>Nematoda</taxon>
        <taxon>Chromadorea</taxon>
        <taxon>Rhabditida</taxon>
        <taxon>Spirurina</taxon>
        <taxon>Spiruromorpha</taxon>
        <taxon>Filarioidea</taxon>
        <taxon>Onchocercidae</taxon>
        <taxon>Loa</taxon>
    </lineage>
</organism>
<reference evidence="2" key="2">
    <citation type="submission" date="2016-11" db="UniProtKB">
        <authorList>
            <consortium name="WormBaseParasite"/>
        </authorList>
    </citation>
    <scope>IDENTIFICATION</scope>
</reference>
<dbReference type="AlphaFoldDB" id="A0A1I7VWG5"/>
<reference evidence="1" key="1">
    <citation type="submission" date="2012-04" db="EMBL/GenBank/DDBJ databases">
        <title>The Genome Sequence of Loa loa.</title>
        <authorList>
            <consortium name="The Broad Institute Genome Sequencing Platform"/>
            <consortium name="Broad Institute Genome Sequencing Center for Infectious Disease"/>
            <person name="Nutman T.B."/>
            <person name="Fink D.L."/>
            <person name="Russ C."/>
            <person name="Young S."/>
            <person name="Zeng Q."/>
            <person name="Gargeya S."/>
            <person name="Alvarado L."/>
            <person name="Berlin A."/>
            <person name="Chapman S.B."/>
            <person name="Chen Z."/>
            <person name="Freedman E."/>
            <person name="Gellesch M."/>
            <person name="Goldberg J."/>
            <person name="Griggs A."/>
            <person name="Gujja S."/>
            <person name="Heilman E.R."/>
            <person name="Heiman D."/>
            <person name="Howarth C."/>
            <person name="Mehta T."/>
            <person name="Neiman D."/>
            <person name="Pearson M."/>
            <person name="Roberts A."/>
            <person name="Saif S."/>
            <person name="Shea T."/>
            <person name="Shenoy N."/>
            <person name="Sisk P."/>
            <person name="Stolte C."/>
            <person name="Sykes S."/>
            <person name="White J."/>
            <person name="Yandava C."/>
            <person name="Haas B."/>
            <person name="Henn M.R."/>
            <person name="Nusbaum C."/>
            <person name="Birren B."/>
        </authorList>
    </citation>
    <scope>NUCLEOTIDE SEQUENCE [LARGE SCALE GENOMIC DNA]</scope>
</reference>
<dbReference type="Proteomes" id="UP000095285">
    <property type="component" value="Unassembled WGS sequence"/>
</dbReference>
<keyword evidence="1" id="KW-1185">Reference proteome</keyword>
<protein>
    <submittedName>
        <fullName evidence="2">Rhodanese domain-containing protein</fullName>
    </submittedName>
</protein>
<name>A0A1I7VWG5_LOALO</name>